<feature type="region of interest" description="Disordered" evidence="1">
    <location>
        <begin position="180"/>
        <end position="201"/>
    </location>
</feature>
<dbReference type="AlphaFoldDB" id="A0A833S4L5"/>
<name>A0A833S4L5_PHYIN</name>
<comment type="caution">
    <text evidence="2">The sequence shown here is derived from an EMBL/GenBank/DDBJ whole genome shotgun (WGS) entry which is preliminary data.</text>
</comment>
<dbReference type="Proteomes" id="UP000602510">
    <property type="component" value="Unassembled WGS sequence"/>
</dbReference>
<evidence type="ECO:0000256" key="1">
    <source>
        <dbReference type="SAM" id="MobiDB-lite"/>
    </source>
</evidence>
<evidence type="ECO:0000313" key="2">
    <source>
        <dbReference type="EMBL" id="KAF4028862.1"/>
    </source>
</evidence>
<protein>
    <submittedName>
        <fullName evidence="2">Uncharacterized protein</fullName>
    </submittedName>
</protein>
<dbReference type="EMBL" id="WSZM01000945">
    <property type="protein sequence ID" value="KAF4028862.1"/>
    <property type="molecule type" value="Genomic_DNA"/>
</dbReference>
<accession>A0A833S4L5</accession>
<gene>
    <name evidence="2" type="ORF">GN244_ATG19443</name>
</gene>
<proteinExistence type="predicted"/>
<evidence type="ECO:0000313" key="3">
    <source>
        <dbReference type="Proteomes" id="UP000602510"/>
    </source>
</evidence>
<sequence length="201" mass="22299">MKVRSFTECLEDYSCVFEVTCTSSQRFGHPRQAVGKLLIDVMTCFIVNAVQNRVTKRTPTLSKDKSMSSSREFPNHVLASPAENLANNFYLDLVIPLQRIVVDSRLCELAFHFCPPPRSSRAYVTFDDVTRKHLDSDVLLIDDQLLALSAMQSLLRVSMLGRGGGRRVELTIASSSLELDGSLKSSLPSPPRPVKDPSPAD</sequence>
<keyword evidence="3" id="KW-1185">Reference proteome</keyword>
<reference evidence="2" key="1">
    <citation type="submission" date="2020-04" db="EMBL/GenBank/DDBJ databases">
        <title>Hybrid Assembly of Korean Phytophthora infestans isolates.</title>
        <authorList>
            <person name="Prokchorchik M."/>
            <person name="Lee Y."/>
            <person name="Seo J."/>
            <person name="Cho J.-H."/>
            <person name="Park Y.-E."/>
            <person name="Jang D.-C."/>
            <person name="Im J.-S."/>
            <person name="Choi J.-G."/>
            <person name="Park H.-J."/>
            <person name="Lee G.-B."/>
            <person name="Lee Y.-G."/>
            <person name="Hong S.-Y."/>
            <person name="Cho K."/>
            <person name="Sohn K.H."/>
        </authorList>
    </citation>
    <scope>NUCLEOTIDE SEQUENCE</scope>
    <source>
        <strain evidence="2">KR_1_A1</strain>
    </source>
</reference>
<organism evidence="2 3">
    <name type="scientific">Phytophthora infestans</name>
    <name type="common">Potato late blight agent</name>
    <name type="synonym">Botrytis infestans</name>
    <dbReference type="NCBI Taxonomy" id="4787"/>
    <lineage>
        <taxon>Eukaryota</taxon>
        <taxon>Sar</taxon>
        <taxon>Stramenopiles</taxon>
        <taxon>Oomycota</taxon>
        <taxon>Peronosporomycetes</taxon>
        <taxon>Peronosporales</taxon>
        <taxon>Peronosporaceae</taxon>
        <taxon>Phytophthora</taxon>
    </lineage>
</organism>